<organism evidence="2">
    <name type="scientific">Ananas comosus var. bracteatus</name>
    <name type="common">red pineapple</name>
    <dbReference type="NCBI Taxonomy" id="296719"/>
    <lineage>
        <taxon>Eukaryota</taxon>
        <taxon>Viridiplantae</taxon>
        <taxon>Streptophyta</taxon>
        <taxon>Embryophyta</taxon>
        <taxon>Tracheophyta</taxon>
        <taxon>Spermatophyta</taxon>
        <taxon>Magnoliopsida</taxon>
        <taxon>Liliopsida</taxon>
        <taxon>Poales</taxon>
        <taxon>Bromeliaceae</taxon>
        <taxon>Bromelioideae</taxon>
        <taxon>Ananas</taxon>
    </lineage>
</organism>
<reference evidence="2" key="1">
    <citation type="submission" date="2020-07" db="EMBL/GenBank/DDBJ databases">
        <authorList>
            <person name="Lin J."/>
        </authorList>
    </citation>
    <scope>NUCLEOTIDE SEQUENCE</scope>
</reference>
<sequence>MLHQPQGRPEHLVWCKSDWSNAVYAATGSRLLPFWLRKTPNRKALIRERGLRPQIFRVVHPFKIKKFVEVLDRALWVEHGNAVAREEHESFEKDKGKKRTTSISGDSRVPRGPEVPASTVQGSRTPTMRYLRVLACPFDCFCSVGSSTVGAPPPAASIGSALVPRQSEGPDRCLAVAYSPLKWRNLLQSMMSWQRLKGFDLILGMDWLSMHYVTSDCDSKVTTFREPGQEEFTYHGCRSSLFAMMVTTSRAKKLISSGCVAYLATVVETRRETPVLEDIPVVQEFSDVFPVELPEIPPDREIEFVIDLVP</sequence>
<evidence type="ECO:0000313" key="2">
    <source>
        <dbReference type="EMBL" id="CAD1837163.1"/>
    </source>
</evidence>
<proteinExistence type="predicted"/>
<feature type="compositionally biased region" description="Basic and acidic residues" evidence="1">
    <location>
        <begin position="86"/>
        <end position="95"/>
    </location>
</feature>
<accession>A0A6V7Q2A0</accession>
<dbReference type="Pfam" id="PF08284">
    <property type="entry name" value="RVP_2"/>
    <property type="match status" value="1"/>
</dbReference>
<feature type="region of interest" description="Disordered" evidence="1">
    <location>
        <begin position="86"/>
        <end position="121"/>
    </location>
</feature>
<protein>
    <submittedName>
        <fullName evidence="2">Uncharacterized protein</fullName>
    </submittedName>
</protein>
<dbReference type="AlphaFoldDB" id="A0A6V7Q2A0"/>
<dbReference type="EMBL" id="LR862131">
    <property type="protein sequence ID" value="CAD1837163.1"/>
    <property type="molecule type" value="Genomic_DNA"/>
</dbReference>
<evidence type="ECO:0000256" key="1">
    <source>
        <dbReference type="SAM" id="MobiDB-lite"/>
    </source>
</evidence>
<name>A0A6V7Q2A0_ANACO</name>
<gene>
    <name evidence="2" type="ORF">CB5_LOCUS20374</name>
</gene>